<protein>
    <submittedName>
        <fullName evidence="1">Uncharacterized protein</fullName>
    </submittedName>
</protein>
<evidence type="ECO:0000313" key="2">
    <source>
        <dbReference type="Proteomes" id="UP000220904"/>
    </source>
</evidence>
<name>A0A2A7B272_9FIRM</name>
<dbReference type="Proteomes" id="UP000220904">
    <property type="component" value="Unassembled WGS sequence"/>
</dbReference>
<organism evidence="1 2">
    <name type="scientific">Faecalibacterium prausnitzii</name>
    <dbReference type="NCBI Taxonomy" id="853"/>
    <lineage>
        <taxon>Bacteria</taxon>
        <taxon>Bacillati</taxon>
        <taxon>Bacillota</taxon>
        <taxon>Clostridia</taxon>
        <taxon>Eubacteriales</taxon>
        <taxon>Oscillospiraceae</taxon>
        <taxon>Faecalibacterium</taxon>
    </lineage>
</organism>
<dbReference type="OrthoDB" id="2082028at2"/>
<gene>
    <name evidence="1" type="ORF">CHR60_14670</name>
</gene>
<reference evidence="1 2" key="1">
    <citation type="journal article" date="2017" name="Front. Microbiol.">
        <title>New Insights into the Diversity of the Genus Faecalibacterium.</title>
        <authorList>
            <person name="Benevides L."/>
            <person name="Burman S."/>
            <person name="Martin R."/>
            <person name="Robert V."/>
            <person name="Thomas M."/>
            <person name="Miquel S."/>
            <person name="Chain F."/>
            <person name="Sokol H."/>
            <person name="Bermudez-Humaran L.G."/>
            <person name="Morrison M."/>
            <person name="Langella P."/>
            <person name="Azevedo V.A."/>
            <person name="Chatel J.M."/>
            <person name="Soares S."/>
        </authorList>
    </citation>
    <scope>NUCLEOTIDE SEQUENCE [LARGE SCALE GENOMIC DNA]</scope>
    <source>
        <strain evidence="1 2">AHMP21</strain>
    </source>
</reference>
<dbReference type="AlphaFoldDB" id="A0A2A7B272"/>
<sequence length="161" mass="18433">MNEIAFGNATMFRYACDTLVDKMDQGFSESGSTVRQEEAKLKQSLVVPVIVNASFACELFLKSLLPSNTHGHELDELFSKLDQDMQNEIMSWTGLTMKCSNPAYNMEQFYQDLKNNSNDFAAWRYFHEGHNLEANLQFLLTFLNVLNRVVLNQKSQENSSN</sequence>
<comment type="caution">
    <text evidence="1">The sequence shown here is derived from an EMBL/GenBank/DDBJ whole genome shotgun (WGS) entry which is preliminary data.</text>
</comment>
<evidence type="ECO:0000313" key="1">
    <source>
        <dbReference type="EMBL" id="PDX85486.1"/>
    </source>
</evidence>
<proteinExistence type="predicted"/>
<dbReference type="EMBL" id="NOUV01000028">
    <property type="protein sequence ID" value="PDX85486.1"/>
    <property type="molecule type" value="Genomic_DNA"/>
</dbReference>
<accession>A0A2A7B272</accession>
<dbReference type="RefSeq" id="WP_097793636.1">
    <property type="nucleotide sequence ID" value="NZ_NOUV01000028.1"/>
</dbReference>